<keyword evidence="2" id="KW-1185">Reference proteome</keyword>
<accession>A0A1I6KMC7</accession>
<protein>
    <recommendedName>
        <fullName evidence="3">LWR-salt protein</fullName>
    </recommendedName>
</protein>
<proteinExistence type="predicted"/>
<dbReference type="RefSeq" id="WP_089814536.1">
    <property type="nucleotide sequence ID" value="NZ_FOZK01000001.1"/>
</dbReference>
<sequence>MTASDKHGDGAQASYVFRVRFRLEPGPPEVSVEPDSFETVLYREADRPGSDGWLFFRDNLWRGDLGDQAHFRELTEEALDVPVTAVSFRELQTDEAYLEDLKEAIAADLDLFNADGVSKVLLKYLGSSIRVE</sequence>
<dbReference type="Pfam" id="PF26423">
    <property type="entry name" value="LWR_salt"/>
    <property type="match status" value="1"/>
</dbReference>
<evidence type="ECO:0000313" key="1">
    <source>
        <dbReference type="EMBL" id="SFR92349.1"/>
    </source>
</evidence>
<dbReference type="EMBL" id="FOZK01000001">
    <property type="protein sequence ID" value="SFR92349.1"/>
    <property type="molecule type" value="Genomic_DNA"/>
</dbReference>
<dbReference type="NCBIfam" id="NF033910">
    <property type="entry name" value="LWR_salt"/>
    <property type="match status" value="1"/>
</dbReference>
<gene>
    <name evidence="1" type="ORF">SAMN05216559_1053</name>
</gene>
<name>A0A1I6KMC7_9EURY</name>
<dbReference type="AlphaFoldDB" id="A0A1I6KMC7"/>
<dbReference type="OrthoDB" id="202660at2157"/>
<dbReference type="Proteomes" id="UP000199062">
    <property type="component" value="Unassembled WGS sequence"/>
</dbReference>
<organism evidence="1 2">
    <name type="scientific">Halomicrobium zhouii</name>
    <dbReference type="NCBI Taxonomy" id="767519"/>
    <lineage>
        <taxon>Archaea</taxon>
        <taxon>Methanobacteriati</taxon>
        <taxon>Methanobacteriota</taxon>
        <taxon>Stenosarchaea group</taxon>
        <taxon>Halobacteria</taxon>
        <taxon>Halobacteriales</taxon>
        <taxon>Haloarculaceae</taxon>
        <taxon>Halomicrobium</taxon>
    </lineage>
</organism>
<reference evidence="1 2" key="1">
    <citation type="submission" date="2016-10" db="EMBL/GenBank/DDBJ databases">
        <authorList>
            <person name="de Groot N.N."/>
        </authorList>
    </citation>
    <scope>NUCLEOTIDE SEQUENCE [LARGE SCALE GENOMIC DNA]</scope>
    <source>
        <strain evidence="1 2">CGMCC 1.10457</strain>
    </source>
</reference>
<evidence type="ECO:0000313" key="2">
    <source>
        <dbReference type="Proteomes" id="UP000199062"/>
    </source>
</evidence>
<evidence type="ECO:0008006" key="3">
    <source>
        <dbReference type="Google" id="ProtNLM"/>
    </source>
</evidence>
<dbReference type="InterPro" id="IPR049798">
    <property type="entry name" value="LWR_salt"/>
</dbReference>